<feature type="compositionally biased region" description="Basic and acidic residues" evidence="3">
    <location>
        <begin position="303"/>
        <end position="323"/>
    </location>
</feature>
<comment type="subcellular location">
    <subcellularLocation>
        <location evidence="1">Nucleus</location>
    </subcellularLocation>
</comment>
<protein>
    <recommendedName>
        <fullName evidence="4">WHIM1 domain-containing protein</fullName>
    </recommendedName>
</protein>
<feature type="compositionally biased region" description="Acidic residues" evidence="3">
    <location>
        <begin position="462"/>
        <end position="480"/>
    </location>
</feature>
<evidence type="ECO:0000256" key="3">
    <source>
        <dbReference type="SAM" id="MobiDB-lite"/>
    </source>
</evidence>
<evidence type="ECO:0000313" key="6">
    <source>
        <dbReference type="Proteomes" id="UP000078544"/>
    </source>
</evidence>
<proteinExistence type="predicted"/>
<comment type="caution">
    <text evidence="5">The sequence shown here is derived from an EMBL/GenBank/DDBJ whole genome shotgun (WGS) entry which is preliminary data.</text>
</comment>
<organism evidence="5 6">
    <name type="scientific">Moelleriella libera RCEF 2490</name>
    <dbReference type="NCBI Taxonomy" id="1081109"/>
    <lineage>
        <taxon>Eukaryota</taxon>
        <taxon>Fungi</taxon>
        <taxon>Dikarya</taxon>
        <taxon>Ascomycota</taxon>
        <taxon>Pezizomycotina</taxon>
        <taxon>Sordariomycetes</taxon>
        <taxon>Hypocreomycetidae</taxon>
        <taxon>Hypocreales</taxon>
        <taxon>Clavicipitaceae</taxon>
        <taxon>Moelleriella</taxon>
    </lineage>
</organism>
<name>A0A162K4N9_9HYPO</name>
<feature type="domain" description="WHIM1" evidence="4">
    <location>
        <begin position="158"/>
        <end position="203"/>
    </location>
</feature>
<keyword evidence="6" id="KW-1185">Reference proteome</keyword>
<reference evidence="5 6" key="1">
    <citation type="journal article" date="2016" name="Genome Biol. Evol.">
        <title>Divergent and convergent evolution of fungal pathogenicity.</title>
        <authorList>
            <person name="Shang Y."/>
            <person name="Xiao G."/>
            <person name="Zheng P."/>
            <person name="Cen K."/>
            <person name="Zhan S."/>
            <person name="Wang C."/>
        </authorList>
    </citation>
    <scope>NUCLEOTIDE SEQUENCE [LARGE SCALE GENOMIC DNA]</scope>
    <source>
        <strain evidence="5 6">RCEF 2490</strain>
    </source>
</reference>
<accession>A0A162K4N9</accession>
<feature type="region of interest" description="Disordered" evidence="3">
    <location>
        <begin position="1"/>
        <end position="70"/>
    </location>
</feature>
<feature type="compositionally biased region" description="Acidic residues" evidence="3">
    <location>
        <begin position="439"/>
        <end position="454"/>
    </location>
</feature>
<feature type="compositionally biased region" description="Polar residues" evidence="3">
    <location>
        <begin position="350"/>
        <end position="379"/>
    </location>
</feature>
<evidence type="ECO:0000259" key="4">
    <source>
        <dbReference type="Pfam" id="PF15612"/>
    </source>
</evidence>
<feature type="compositionally biased region" description="Low complexity" evidence="3">
    <location>
        <begin position="9"/>
        <end position="22"/>
    </location>
</feature>
<feature type="region of interest" description="Disordered" evidence="3">
    <location>
        <begin position="303"/>
        <end position="480"/>
    </location>
</feature>
<dbReference type="EMBL" id="AZGY01000001">
    <property type="protein sequence ID" value="OAA33116.1"/>
    <property type="molecule type" value="Genomic_DNA"/>
</dbReference>
<dbReference type="PANTHER" id="PTHR42107:SF1">
    <property type="entry name" value="WHIM1 DOMAIN-CONTAINING PROTEIN"/>
    <property type="match status" value="1"/>
</dbReference>
<dbReference type="Pfam" id="PF15612">
    <property type="entry name" value="WHIM1"/>
    <property type="match status" value="1"/>
</dbReference>
<gene>
    <name evidence="5" type="ORF">AAL_00581</name>
</gene>
<dbReference type="Proteomes" id="UP000078544">
    <property type="component" value="Unassembled WGS sequence"/>
</dbReference>
<evidence type="ECO:0000256" key="2">
    <source>
        <dbReference type="ARBA" id="ARBA00023242"/>
    </source>
</evidence>
<dbReference type="AlphaFoldDB" id="A0A162K4N9"/>
<sequence>MSADDDSSDLSSLSSLSPVPSDAELEAPSNVEPTKSKAGILKFFPKLSEQPPKEPSPPPQRKRSPSPPHEYVLADNPDIAFIVMFRSRFNDAFPKSLAHFGPQELERDIVEPIPGDRAEHFLCALLGLLLNRKQDVKAGHYGRALEDAIASHKTQWPSAWQNKNPLSGGATFNSMTPTERLTLLRTLILWAMASSDVVKTLINHSYRQNRQEDDLNQPRSVQPWGSDGDKRRYFLVEGQDDTNFRIYRESNPLGTNRTWWSVAGSIDELKALAEKLEAKDGGPKAKKLARKMLAVIPRFEAGEEKRKRREYRQMRKEQFKRPEAGLSMYEGRTRGKRIKYTFSDDEDFNSDSTGNRRSARNTGANTPAETGPVTTSSGRQIRAPPRLNMAVGDGAAGNPQGDQSGIGDDESSAQPERSRRSAARRVANGWSKNHSQLDGTDEESEADFGDDEDDKDAHIPIEESEDDDEFDEEEAMVDDDLQADQQSLVVKLSLTPPKLRTALIPIQRATNSSPTPNDQDVKAEVDAETSRERMIEMDDPSAAETFPNDSEQVGKGHPSQSDEMEVVQNQADVLDKPDSIMARGFPEVPSTALAFRGSPEKD</sequence>
<dbReference type="STRING" id="1081109.A0A162K4N9"/>
<evidence type="ECO:0000256" key="1">
    <source>
        <dbReference type="ARBA" id="ARBA00004123"/>
    </source>
</evidence>
<dbReference type="InterPro" id="IPR028942">
    <property type="entry name" value="WHIM1_dom"/>
</dbReference>
<feature type="compositionally biased region" description="Polar residues" evidence="3">
    <location>
        <begin position="508"/>
        <end position="518"/>
    </location>
</feature>
<dbReference type="PANTHER" id="PTHR42107">
    <property type="entry name" value="YALI0D24453P"/>
    <property type="match status" value="1"/>
</dbReference>
<feature type="compositionally biased region" description="Basic and acidic residues" evidence="3">
    <location>
        <begin position="519"/>
        <end position="536"/>
    </location>
</feature>
<dbReference type="OrthoDB" id="349045at2759"/>
<feature type="region of interest" description="Disordered" evidence="3">
    <location>
        <begin position="505"/>
        <end position="565"/>
    </location>
</feature>
<keyword evidence="2" id="KW-0539">Nucleus</keyword>
<dbReference type="GO" id="GO:0005634">
    <property type="term" value="C:nucleus"/>
    <property type="evidence" value="ECO:0007669"/>
    <property type="project" value="UniProtKB-SubCell"/>
</dbReference>
<evidence type="ECO:0000313" key="5">
    <source>
        <dbReference type="EMBL" id="OAA33116.1"/>
    </source>
</evidence>